<feature type="transmembrane region" description="Helical" evidence="1">
    <location>
        <begin position="203"/>
        <end position="226"/>
    </location>
</feature>
<keyword evidence="1" id="KW-0472">Membrane</keyword>
<accession>A0AB33IBM7</accession>
<name>A0AB33IBM7_ACEAC</name>
<feature type="transmembrane region" description="Helical" evidence="1">
    <location>
        <begin position="172"/>
        <end position="197"/>
    </location>
</feature>
<dbReference type="InterPro" id="IPR050879">
    <property type="entry name" value="Acyltransferase_3"/>
</dbReference>
<organism evidence="3 4">
    <name type="scientific">Acetobacter aceti NBRC 14818</name>
    <dbReference type="NCBI Taxonomy" id="887700"/>
    <lineage>
        <taxon>Bacteria</taxon>
        <taxon>Pseudomonadati</taxon>
        <taxon>Pseudomonadota</taxon>
        <taxon>Alphaproteobacteria</taxon>
        <taxon>Acetobacterales</taxon>
        <taxon>Acetobacteraceae</taxon>
        <taxon>Acetobacter</taxon>
        <taxon>Acetobacter subgen. Acetobacter</taxon>
    </lineage>
</organism>
<keyword evidence="4" id="KW-1185">Reference proteome</keyword>
<dbReference type="GO" id="GO:0016747">
    <property type="term" value="F:acyltransferase activity, transferring groups other than amino-acyl groups"/>
    <property type="evidence" value="ECO:0007669"/>
    <property type="project" value="InterPro"/>
</dbReference>
<dbReference type="AlphaFoldDB" id="A0AB33IBM7"/>
<keyword evidence="3" id="KW-0808">Transferase</keyword>
<protein>
    <submittedName>
        <fullName evidence="3">Acyltransferase</fullName>
    </submittedName>
</protein>
<sequence length="384" mass="44238">MHVKSLDGLRGIAALIVVFHHTLLCFPGTLEDYKTLFSYPVGSFMFWTYLTPLRLLTSGPSMVVLFFVMSGFVLGISFVKNDNFDYFSYIIKRIFRIWFPFSVAIIVSFCFYLLLGGEVPSASYWFNDYTWNDPSTIKTLFHHLIMDGSMTTLDNPMWSLIVEMRQSFIFPFIFYLIFRFGYLSVFTFVILSFSMIFINRHVFGIHILSSIISSLSYTYMFSFGAIMSLNYEKIKSNMNNIGKKYKYLILIFSLFGMCVYPETAGANYSARNFMLLFVSSISSFALVCICFDFRVVTKLLDSRFAVWLGKISYSLYLTHVIVYAVCIRLLDNFLSYPSSVFVSFFVAIFVAVIFNKYIETPSQKIGRSLGIQIEKAREAKLASV</sequence>
<keyword evidence="1" id="KW-0812">Transmembrane</keyword>
<feature type="transmembrane region" description="Helical" evidence="1">
    <location>
        <begin position="62"/>
        <end position="79"/>
    </location>
</feature>
<feature type="transmembrane region" description="Helical" evidence="1">
    <location>
        <begin position="12"/>
        <end position="30"/>
    </location>
</feature>
<feature type="transmembrane region" description="Helical" evidence="1">
    <location>
        <begin position="247"/>
        <end position="267"/>
    </location>
</feature>
<proteinExistence type="predicted"/>
<dbReference type="Proteomes" id="UP000516424">
    <property type="component" value="Chromosome"/>
</dbReference>
<reference evidence="3 4" key="1">
    <citation type="journal article" date="2011" name="Microbiology">
        <title>Transcriptome response to different carbon sources in Acetobacter aceti.</title>
        <authorList>
            <person name="Sakurai K."/>
            <person name="Arai H."/>
            <person name="Ishii M."/>
            <person name="Igarashi Y."/>
        </authorList>
    </citation>
    <scope>NUCLEOTIDE SEQUENCE [LARGE SCALE GENOMIC DNA]</scope>
    <source>
        <strain evidence="3 4">NBRC 14818</strain>
    </source>
</reference>
<evidence type="ECO:0000313" key="4">
    <source>
        <dbReference type="Proteomes" id="UP000516424"/>
    </source>
</evidence>
<feature type="transmembrane region" description="Helical" evidence="1">
    <location>
        <begin position="273"/>
        <end position="293"/>
    </location>
</feature>
<dbReference type="EMBL" id="AP023410">
    <property type="protein sequence ID" value="BCK75487.1"/>
    <property type="molecule type" value="Genomic_DNA"/>
</dbReference>
<evidence type="ECO:0000256" key="1">
    <source>
        <dbReference type="SAM" id="Phobius"/>
    </source>
</evidence>
<dbReference type="Pfam" id="PF01757">
    <property type="entry name" value="Acyl_transf_3"/>
    <property type="match status" value="1"/>
</dbReference>
<feature type="transmembrane region" description="Helical" evidence="1">
    <location>
        <begin position="94"/>
        <end position="115"/>
    </location>
</feature>
<keyword evidence="3" id="KW-0012">Acyltransferase</keyword>
<dbReference type="PANTHER" id="PTHR23028">
    <property type="entry name" value="ACETYLTRANSFERASE"/>
    <property type="match status" value="1"/>
</dbReference>
<feature type="transmembrane region" description="Helical" evidence="1">
    <location>
        <begin position="313"/>
        <end position="330"/>
    </location>
</feature>
<feature type="transmembrane region" description="Helical" evidence="1">
    <location>
        <begin position="336"/>
        <end position="358"/>
    </location>
</feature>
<evidence type="ECO:0000313" key="3">
    <source>
        <dbReference type="EMBL" id="BCK75487.1"/>
    </source>
</evidence>
<dbReference type="InterPro" id="IPR002656">
    <property type="entry name" value="Acyl_transf_3_dom"/>
</dbReference>
<gene>
    <name evidence="3" type="ORF">EMQ_1093</name>
</gene>
<evidence type="ECO:0000259" key="2">
    <source>
        <dbReference type="Pfam" id="PF01757"/>
    </source>
</evidence>
<feature type="domain" description="Acyltransferase 3" evidence="2">
    <location>
        <begin position="4"/>
        <end position="354"/>
    </location>
</feature>
<keyword evidence="1" id="KW-1133">Transmembrane helix</keyword>